<dbReference type="Pfam" id="PF00931">
    <property type="entry name" value="NB-ARC"/>
    <property type="match status" value="1"/>
</dbReference>
<dbReference type="Gene3D" id="3.40.50.300">
    <property type="entry name" value="P-loop containing nucleotide triphosphate hydrolases"/>
    <property type="match status" value="1"/>
</dbReference>
<dbReference type="InterPro" id="IPR058922">
    <property type="entry name" value="WHD_DRP"/>
</dbReference>
<keyword evidence="6" id="KW-0067">ATP-binding</keyword>
<accession>A0A8X8WDH1</accession>
<evidence type="ECO:0000313" key="11">
    <source>
        <dbReference type="EMBL" id="KAG6392169.1"/>
    </source>
</evidence>
<dbReference type="InterPro" id="IPR027417">
    <property type="entry name" value="P-loop_NTPase"/>
</dbReference>
<keyword evidence="12" id="KW-1185">Reference proteome</keyword>
<feature type="domain" description="R13L1/DRL21-like LRR repeat region" evidence="10">
    <location>
        <begin position="631"/>
        <end position="760"/>
    </location>
</feature>
<dbReference type="Pfam" id="PF18052">
    <property type="entry name" value="Rx_N"/>
    <property type="match status" value="1"/>
</dbReference>
<dbReference type="PANTHER" id="PTHR36766">
    <property type="entry name" value="PLANT BROAD-SPECTRUM MILDEW RESISTANCE PROTEIN RPW8"/>
    <property type="match status" value="1"/>
</dbReference>
<keyword evidence="2" id="KW-0433">Leucine-rich repeat</keyword>
<evidence type="ECO:0000256" key="2">
    <source>
        <dbReference type="ARBA" id="ARBA00022614"/>
    </source>
</evidence>
<keyword evidence="5" id="KW-0611">Plant defense</keyword>
<keyword evidence="3" id="KW-0677">Repeat</keyword>
<dbReference type="InterPro" id="IPR042197">
    <property type="entry name" value="Apaf_helical"/>
</dbReference>
<dbReference type="InterPro" id="IPR036388">
    <property type="entry name" value="WH-like_DNA-bd_sf"/>
</dbReference>
<evidence type="ECO:0000256" key="6">
    <source>
        <dbReference type="ARBA" id="ARBA00022840"/>
    </source>
</evidence>
<dbReference type="GO" id="GO:0043531">
    <property type="term" value="F:ADP binding"/>
    <property type="evidence" value="ECO:0007669"/>
    <property type="project" value="InterPro"/>
</dbReference>
<dbReference type="FunFam" id="1.10.10.10:FF:000322">
    <property type="entry name" value="Probable disease resistance protein At1g63360"/>
    <property type="match status" value="1"/>
</dbReference>
<dbReference type="Gene3D" id="1.10.10.10">
    <property type="entry name" value="Winged helix-like DNA-binding domain superfamily/Winged helix DNA-binding domain"/>
    <property type="match status" value="1"/>
</dbReference>
<evidence type="ECO:0000256" key="1">
    <source>
        <dbReference type="ARBA" id="ARBA00008894"/>
    </source>
</evidence>
<dbReference type="Gene3D" id="3.80.10.10">
    <property type="entry name" value="Ribonuclease Inhibitor"/>
    <property type="match status" value="3"/>
</dbReference>
<dbReference type="SUPFAM" id="SSF52540">
    <property type="entry name" value="P-loop containing nucleoside triphosphate hydrolases"/>
    <property type="match status" value="1"/>
</dbReference>
<protein>
    <recommendedName>
        <fullName evidence="13">Disease resistance protein RPM1</fullName>
    </recommendedName>
</protein>
<evidence type="ECO:0000256" key="3">
    <source>
        <dbReference type="ARBA" id="ARBA00022737"/>
    </source>
</evidence>
<reference evidence="11" key="1">
    <citation type="submission" date="2018-01" db="EMBL/GenBank/DDBJ databases">
        <authorList>
            <person name="Mao J.F."/>
        </authorList>
    </citation>
    <scope>NUCLEOTIDE SEQUENCE</scope>
    <source>
        <strain evidence="11">Huo1</strain>
        <tissue evidence="11">Leaf</tissue>
    </source>
</reference>
<dbReference type="Gene3D" id="1.20.5.4130">
    <property type="match status" value="1"/>
</dbReference>
<dbReference type="GO" id="GO:0051707">
    <property type="term" value="P:response to other organism"/>
    <property type="evidence" value="ECO:0007669"/>
    <property type="project" value="UniProtKB-ARBA"/>
</dbReference>
<dbReference type="SUPFAM" id="SSF52058">
    <property type="entry name" value="L domain-like"/>
    <property type="match status" value="1"/>
</dbReference>
<dbReference type="EMBL" id="PNBA02000018">
    <property type="protein sequence ID" value="KAG6392169.1"/>
    <property type="molecule type" value="Genomic_DNA"/>
</dbReference>
<name>A0A8X8WDH1_SALSN</name>
<dbReference type="Pfam" id="PF23559">
    <property type="entry name" value="WHD_DRP"/>
    <property type="match status" value="1"/>
</dbReference>
<dbReference type="InterPro" id="IPR032675">
    <property type="entry name" value="LRR_dom_sf"/>
</dbReference>
<organism evidence="11">
    <name type="scientific">Salvia splendens</name>
    <name type="common">Scarlet sage</name>
    <dbReference type="NCBI Taxonomy" id="180675"/>
    <lineage>
        <taxon>Eukaryota</taxon>
        <taxon>Viridiplantae</taxon>
        <taxon>Streptophyta</taxon>
        <taxon>Embryophyta</taxon>
        <taxon>Tracheophyta</taxon>
        <taxon>Spermatophyta</taxon>
        <taxon>Magnoliopsida</taxon>
        <taxon>eudicotyledons</taxon>
        <taxon>Gunneridae</taxon>
        <taxon>Pentapetalae</taxon>
        <taxon>asterids</taxon>
        <taxon>lamiids</taxon>
        <taxon>Lamiales</taxon>
        <taxon>Lamiaceae</taxon>
        <taxon>Nepetoideae</taxon>
        <taxon>Mentheae</taxon>
        <taxon>Salviinae</taxon>
        <taxon>Salvia</taxon>
        <taxon>Salvia subgen. Calosphace</taxon>
        <taxon>core Calosphace</taxon>
    </lineage>
</organism>
<dbReference type="InterPro" id="IPR002182">
    <property type="entry name" value="NB-ARC"/>
</dbReference>
<comment type="caution">
    <text evidence="11">The sequence shown here is derived from an EMBL/GenBank/DDBJ whole genome shotgun (WGS) entry which is preliminary data.</text>
</comment>
<dbReference type="Pfam" id="PF25019">
    <property type="entry name" value="LRR_R13L1-DRL21"/>
    <property type="match status" value="2"/>
</dbReference>
<dbReference type="GO" id="GO:0005524">
    <property type="term" value="F:ATP binding"/>
    <property type="evidence" value="ECO:0007669"/>
    <property type="project" value="UniProtKB-KW"/>
</dbReference>
<evidence type="ECO:0000259" key="10">
    <source>
        <dbReference type="Pfam" id="PF25019"/>
    </source>
</evidence>
<dbReference type="GO" id="GO:0006952">
    <property type="term" value="P:defense response"/>
    <property type="evidence" value="ECO:0007669"/>
    <property type="project" value="UniProtKB-KW"/>
</dbReference>
<feature type="domain" description="NB-ARC" evidence="7">
    <location>
        <begin position="164"/>
        <end position="340"/>
    </location>
</feature>
<dbReference type="InterPro" id="IPR056789">
    <property type="entry name" value="LRR_R13L1-DRL21"/>
</dbReference>
<dbReference type="PANTHER" id="PTHR36766:SF70">
    <property type="entry name" value="DISEASE RESISTANCE PROTEIN RGA4"/>
    <property type="match status" value="1"/>
</dbReference>
<reference evidence="11" key="2">
    <citation type="submission" date="2020-08" db="EMBL/GenBank/DDBJ databases">
        <title>Plant Genome Project.</title>
        <authorList>
            <person name="Zhang R.-G."/>
        </authorList>
    </citation>
    <scope>NUCLEOTIDE SEQUENCE</scope>
    <source>
        <strain evidence="11">Huo1</strain>
        <tissue evidence="11">Leaf</tissue>
    </source>
</reference>
<sequence>MLQVLFGTLKNEVSLVRGFRNEAQQLTHNLDMIQKFLNDAEMRSIPDEAVKKWLTDLGNVGFDADNVLDEIIYHELSKQSKADTMANKPMKQKVLSYFSCCLHISRARSMALRIQQINRNLGVINQRAAHLGLVGRLAPAVPTLPDVARETDSFSLDPIFIGRDEMMSEIVEQLTACITTDVRISILAIVGMGGLGKTTLTRKVFHLLKEKDLFGSHIWVHVSRNFDPLILFNKILKGLTSPDQVEIGDKEGVLKELEVALKNKTYLLILDDIWNESVLTWEEFIHPLLCVSSMKGNVIVVTTRSMDVASIMNPLCTHELQMLSDEDCWSIIKEKTFGKENVPSELEASGTKIAEKCKGLPLAASVVGGVLLCDKSEERWHSIKENWLSRYEGKDIEQILKFSFDNLSLPSLKKCFAYCSIFPKGYKFKTQTLIEYWMGEGFLKADESSDMESMGEKFIHVLLRNSLLQIAERDVYGNVESCVMHDLLHDLAASVLRGSFKEDEITQVRYMCHMNDYMFSNFKSLHVLAFQGWKVKDLSSEIKKLIHLRVLDIDKSSIEYLPDWIGELFHLQTLRACNSELKKLPSTLKNLRNLRHLYIRRDVELFAEIGLLTSLRTLQFFRVGDKNGYKIEELGSLNCLKGKLQIDNLERVHNKEEAKKAKLSNKPKLLELYLGWETGREGETTNDENVLEGLQPHSRLKKLEIFGFGGRSFPSWARNMEVDNGLPFNKLVKIRLSDCSECEEIPMFGRLPNLKCLGLYRLRNVKSINSSFYGSVNDETRTVFPVLEELMLDDMLDDLPKLTVLKGIESGDASAVSVFPRLQHLTIEDCRVLTSFPTHFWSSLKDMRFRGIDSYKPLADIFQTELTLLTELRIDGVDDVESLPDWLFYSNPNLSKLTIIECSNLREIPDGLGTLNSLKELSIKDCPNLKRIGDLGVQQSQESLRSLTTLEIITCKALLYLPCEMLGSSLKRLWLEDLSSLENLPEIIARLLKSPRLTYLTITGVPQCMTTCFVEIPPPFSSLAWLTIDASVGGLMETVNGILQGCSSLNVLQLKGMESWENLPESIQYLSTLSYLNLMNFGMEELPEWLGNLSSLRELRIQNCKKLRHMDAMRRLTELVSLYIY</sequence>
<evidence type="ECO:0008006" key="13">
    <source>
        <dbReference type="Google" id="ProtNLM"/>
    </source>
</evidence>
<gene>
    <name evidence="11" type="ORF">SASPL_146380</name>
</gene>
<dbReference type="Gene3D" id="1.10.8.430">
    <property type="entry name" value="Helical domain of apoptotic protease-activating factors"/>
    <property type="match status" value="1"/>
</dbReference>
<evidence type="ECO:0000256" key="5">
    <source>
        <dbReference type="ARBA" id="ARBA00022821"/>
    </source>
</evidence>
<evidence type="ECO:0000259" key="9">
    <source>
        <dbReference type="Pfam" id="PF23559"/>
    </source>
</evidence>
<evidence type="ECO:0000313" key="12">
    <source>
        <dbReference type="Proteomes" id="UP000298416"/>
    </source>
</evidence>
<feature type="domain" description="Disease resistance protein winged helix" evidence="9">
    <location>
        <begin position="421"/>
        <end position="492"/>
    </location>
</feature>
<dbReference type="Proteomes" id="UP000298416">
    <property type="component" value="Unassembled WGS sequence"/>
</dbReference>
<evidence type="ECO:0000256" key="4">
    <source>
        <dbReference type="ARBA" id="ARBA00022741"/>
    </source>
</evidence>
<dbReference type="SUPFAM" id="SSF52047">
    <property type="entry name" value="RNI-like"/>
    <property type="match status" value="1"/>
</dbReference>
<keyword evidence="4" id="KW-0547">Nucleotide-binding</keyword>
<feature type="domain" description="Disease resistance N-terminal" evidence="8">
    <location>
        <begin position="2"/>
        <end position="84"/>
    </location>
</feature>
<dbReference type="PRINTS" id="PR00364">
    <property type="entry name" value="DISEASERSIST"/>
</dbReference>
<feature type="domain" description="R13L1/DRL21-like LRR repeat region" evidence="10">
    <location>
        <begin position="1062"/>
        <end position="1124"/>
    </location>
</feature>
<dbReference type="AlphaFoldDB" id="A0A8X8WDH1"/>
<evidence type="ECO:0000259" key="7">
    <source>
        <dbReference type="Pfam" id="PF00931"/>
    </source>
</evidence>
<proteinExistence type="inferred from homology"/>
<dbReference type="InterPro" id="IPR041118">
    <property type="entry name" value="Rx_N"/>
</dbReference>
<comment type="similarity">
    <text evidence="1">Belongs to the disease resistance NB-LRR family.</text>
</comment>
<evidence type="ECO:0000259" key="8">
    <source>
        <dbReference type="Pfam" id="PF18052"/>
    </source>
</evidence>